<dbReference type="EMBL" id="QGGI01000004">
    <property type="protein sequence ID" value="PWJ95665.1"/>
    <property type="molecule type" value="Genomic_DNA"/>
</dbReference>
<evidence type="ECO:0000313" key="2">
    <source>
        <dbReference type="Proteomes" id="UP000245921"/>
    </source>
</evidence>
<sequence>MSGLSDYPFDYKIGKDNKLFISYYGKQVKIIKDKKAKTLIEKLEDCGYEEQQLILAKLTGNFKRGNERNKKWKYENKKEESDY</sequence>
<dbReference type="AlphaFoldDB" id="A0AA45HJA8"/>
<protein>
    <submittedName>
        <fullName evidence="1">Uncharacterized protein</fullName>
    </submittedName>
</protein>
<accession>A0AA45HJA8</accession>
<proteinExistence type="predicted"/>
<gene>
    <name evidence="1" type="ORF">C7380_10479</name>
</gene>
<keyword evidence="2" id="KW-1185">Reference proteome</keyword>
<dbReference type="RefSeq" id="WP_109604200.1">
    <property type="nucleotide sequence ID" value="NZ_JAMHJO010000014.1"/>
</dbReference>
<comment type="caution">
    <text evidence="1">The sequence shown here is derived from an EMBL/GenBank/DDBJ whole genome shotgun (WGS) entry which is preliminary data.</text>
</comment>
<dbReference type="Proteomes" id="UP000245921">
    <property type="component" value="Unassembled WGS sequence"/>
</dbReference>
<organism evidence="1 2">
    <name type="scientific">Oceanotoga teriensis</name>
    <dbReference type="NCBI Taxonomy" id="515440"/>
    <lineage>
        <taxon>Bacteria</taxon>
        <taxon>Thermotogati</taxon>
        <taxon>Thermotogota</taxon>
        <taxon>Thermotogae</taxon>
        <taxon>Petrotogales</taxon>
        <taxon>Petrotogaceae</taxon>
        <taxon>Oceanotoga</taxon>
    </lineage>
</organism>
<name>A0AA45HJA8_9BACT</name>
<reference evidence="1 2" key="1">
    <citation type="submission" date="2018-05" db="EMBL/GenBank/DDBJ databases">
        <title>Genomic Encyclopedia of Type Strains, Phase IV (KMG-IV): sequencing the most valuable type-strain genomes for metagenomic binning, comparative biology and taxonomic classification.</title>
        <authorList>
            <person name="Goeker M."/>
        </authorList>
    </citation>
    <scope>NUCLEOTIDE SEQUENCE [LARGE SCALE GENOMIC DNA]</scope>
    <source>
        <strain evidence="1 2">DSM 24906</strain>
    </source>
</reference>
<evidence type="ECO:0000313" key="1">
    <source>
        <dbReference type="EMBL" id="PWJ95665.1"/>
    </source>
</evidence>